<evidence type="ECO:0000256" key="12">
    <source>
        <dbReference type="RuleBase" id="RU363032"/>
    </source>
</evidence>
<dbReference type="CDD" id="cd06261">
    <property type="entry name" value="TM_PBP2"/>
    <property type="match status" value="1"/>
</dbReference>
<keyword evidence="4" id="KW-0997">Cell inner membrane</keyword>
<keyword evidence="5 12" id="KW-0812">Transmembrane</keyword>
<evidence type="ECO:0000256" key="10">
    <source>
        <dbReference type="ARBA" id="ARBA00024202"/>
    </source>
</evidence>
<feature type="transmembrane region" description="Helical" evidence="12">
    <location>
        <begin position="48"/>
        <end position="70"/>
    </location>
</feature>
<dbReference type="GO" id="GO:0005886">
    <property type="term" value="C:plasma membrane"/>
    <property type="evidence" value="ECO:0007669"/>
    <property type="project" value="UniProtKB-SubCell"/>
</dbReference>
<evidence type="ECO:0000256" key="3">
    <source>
        <dbReference type="ARBA" id="ARBA00022475"/>
    </source>
</evidence>
<evidence type="ECO:0000256" key="8">
    <source>
        <dbReference type="ARBA" id="ARBA00022989"/>
    </source>
</evidence>
<dbReference type="GO" id="GO:0015833">
    <property type="term" value="P:peptide transport"/>
    <property type="evidence" value="ECO:0007669"/>
    <property type="project" value="UniProtKB-KW"/>
</dbReference>
<feature type="transmembrane region" description="Helical" evidence="12">
    <location>
        <begin position="112"/>
        <end position="132"/>
    </location>
</feature>
<dbReference type="EMBL" id="BOON01000030">
    <property type="protein sequence ID" value="GII23562.1"/>
    <property type="molecule type" value="Genomic_DNA"/>
</dbReference>
<dbReference type="PROSITE" id="PS50928">
    <property type="entry name" value="ABC_TM1"/>
    <property type="match status" value="1"/>
</dbReference>
<dbReference type="GO" id="GO:0055085">
    <property type="term" value="P:transmembrane transport"/>
    <property type="evidence" value="ECO:0007669"/>
    <property type="project" value="InterPro"/>
</dbReference>
<comment type="subcellular location">
    <subcellularLocation>
        <location evidence="1">Cell inner membrane</location>
        <topology evidence="1">Multi-pass membrane protein</topology>
    </subcellularLocation>
    <subcellularLocation>
        <location evidence="12">Cell membrane</location>
        <topology evidence="12">Multi-pass membrane protein</topology>
    </subcellularLocation>
</comment>
<gene>
    <name evidence="15" type="ORF">Pme01_31590</name>
</gene>
<proteinExistence type="inferred from homology"/>
<evidence type="ECO:0000313" key="15">
    <source>
        <dbReference type="EMBL" id="GII23562.1"/>
    </source>
</evidence>
<dbReference type="RefSeq" id="WP_168116423.1">
    <property type="nucleotide sequence ID" value="NZ_BOON01000030.1"/>
</dbReference>
<evidence type="ECO:0000256" key="9">
    <source>
        <dbReference type="ARBA" id="ARBA00023136"/>
    </source>
</evidence>
<evidence type="ECO:0000256" key="13">
    <source>
        <dbReference type="SAM" id="MobiDB-lite"/>
    </source>
</evidence>
<keyword evidence="7" id="KW-0653">Protein transport</keyword>
<dbReference type="Gene3D" id="1.10.3720.10">
    <property type="entry name" value="MetI-like"/>
    <property type="match status" value="1"/>
</dbReference>
<evidence type="ECO:0000259" key="14">
    <source>
        <dbReference type="PROSITE" id="PS50928"/>
    </source>
</evidence>
<evidence type="ECO:0000256" key="2">
    <source>
        <dbReference type="ARBA" id="ARBA00022448"/>
    </source>
</evidence>
<evidence type="ECO:0000256" key="11">
    <source>
        <dbReference type="ARBA" id="ARBA00072251"/>
    </source>
</evidence>
<keyword evidence="9 12" id="KW-0472">Membrane</keyword>
<feature type="domain" description="ABC transmembrane type-1" evidence="14">
    <location>
        <begin position="108"/>
        <end position="297"/>
    </location>
</feature>
<feature type="transmembrane region" description="Helical" evidence="12">
    <location>
        <begin position="277"/>
        <end position="297"/>
    </location>
</feature>
<organism evidence="15 16">
    <name type="scientific">Planosporangium mesophilum</name>
    <dbReference type="NCBI Taxonomy" id="689768"/>
    <lineage>
        <taxon>Bacteria</taxon>
        <taxon>Bacillati</taxon>
        <taxon>Actinomycetota</taxon>
        <taxon>Actinomycetes</taxon>
        <taxon>Micromonosporales</taxon>
        <taxon>Micromonosporaceae</taxon>
        <taxon>Planosporangium</taxon>
    </lineage>
</organism>
<dbReference type="SUPFAM" id="SSF161098">
    <property type="entry name" value="MetI-like"/>
    <property type="match status" value="1"/>
</dbReference>
<keyword evidence="3" id="KW-1003">Cell membrane</keyword>
<feature type="region of interest" description="Disordered" evidence="13">
    <location>
        <begin position="1"/>
        <end position="27"/>
    </location>
</feature>
<dbReference type="Pfam" id="PF00528">
    <property type="entry name" value="BPD_transp_1"/>
    <property type="match status" value="1"/>
</dbReference>
<dbReference type="Proteomes" id="UP000599074">
    <property type="component" value="Unassembled WGS sequence"/>
</dbReference>
<comment type="caution">
    <text evidence="15">The sequence shown here is derived from an EMBL/GenBank/DDBJ whole genome shotgun (WGS) entry which is preliminary data.</text>
</comment>
<dbReference type="PANTHER" id="PTHR43386:SF2">
    <property type="entry name" value="OLIGOPEPTIDE TRANSPORT SYSTEM PERMEASE PROTEIN OPPC"/>
    <property type="match status" value="1"/>
</dbReference>
<feature type="transmembrane region" description="Helical" evidence="12">
    <location>
        <begin position="144"/>
        <end position="164"/>
    </location>
</feature>
<protein>
    <recommendedName>
        <fullName evidence="11">Oligopeptide transport system permease protein OppC</fullName>
    </recommendedName>
</protein>
<evidence type="ECO:0000256" key="5">
    <source>
        <dbReference type="ARBA" id="ARBA00022692"/>
    </source>
</evidence>
<accession>A0A8J3TE89</accession>
<dbReference type="InterPro" id="IPR035906">
    <property type="entry name" value="MetI-like_sf"/>
</dbReference>
<dbReference type="AlphaFoldDB" id="A0A8J3TE89"/>
<keyword evidence="16" id="KW-1185">Reference proteome</keyword>
<dbReference type="GO" id="GO:0015031">
    <property type="term" value="P:protein transport"/>
    <property type="evidence" value="ECO:0007669"/>
    <property type="project" value="UniProtKB-KW"/>
</dbReference>
<dbReference type="InterPro" id="IPR050366">
    <property type="entry name" value="BP-dependent_transpt_permease"/>
</dbReference>
<reference evidence="15" key="1">
    <citation type="submission" date="2021-01" db="EMBL/GenBank/DDBJ databases">
        <title>Whole genome shotgun sequence of Planosporangium mesophilum NBRC 109066.</title>
        <authorList>
            <person name="Komaki H."/>
            <person name="Tamura T."/>
        </authorList>
    </citation>
    <scope>NUCLEOTIDE SEQUENCE</scope>
    <source>
        <strain evidence="15">NBRC 109066</strain>
    </source>
</reference>
<comment type="similarity">
    <text evidence="10">Belongs to the binding-protein-dependent transport system permease family. OppBC subfamily.</text>
</comment>
<evidence type="ECO:0000256" key="4">
    <source>
        <dbReference type="ARBA" id="ARBA00022519"/>
    </source>
</evidence>
<feature type="compositionally biased region" description="Polar residues" evidence="13">
    <location>
        <begin position="1"/>
        <end position="22"/>
    </location>
</feature>
<evidence type="ECO:0000256" key="6">
    <source>
        <dbReference type="ARBA" id="ARBA00022856"/>
    </source>
</evidence>
<evidence type="ECO:0000313" key="16">
    <source>
        <dbReference type="Proteomes" id="UP000599074"/>
    </source>
</evidence>
<keyword evidence="6" id="KW-0571">Peptide transport</keyword>
<dbReference type="PANTHER" id="PTHR43386">
    <property type="entry name" value="OLIGOPEPTIDE TRANSPORT SYSTEM PERMEASE PROTEIN APPC"/>
    <property type="match status" value="1"/>
</dbReference>
<dbReference type="InterPro" id="IPR025966">
    <property type="entry name" value="OppC_N"/>
</dbReference>
<dbReference type="Pfam" id="PF12911">
    <property type="entry name" value="OppC_N"/>
    <property type="match status" value="1"/>
</dbReference>
<feature type="transmembrane region" description="Helical" evidence="12">
    <location>
        <begin position="221"/>
        <end position="243"/>
    </location>
</feature>
<evidence type="ECO:0000256" key="7">
    <source>
        <dbReference type="ARBA" id="ARBA00022927"/>
    </source>
</evidence>
<feature type="transmembrane region" description="Helical" evidence="12">
    <location>
        <begin position="170"/>
        <end position="190"/>
    </location>
</feature>
<dbReference type="InterPro" id="IPR000515">
    <property type="entry name" value="MetI-like"/>
</dbReference>
<keyword evidence="2 12" id="KW-0813">Transport</keyword>
<evidence type="ECO:0000256" key="1">
    <source>
        <dbReference type="ARBA" id="ARBA00004429"/>
    </source>
</evidence>
<keyword evidence="8 12" id="KW-1133">Transmembrane helix</keyword>
<sequence length="313" mass="33528">MSEMRASSVTTSGTPQPTSVTGGSDREFNVKERSQLQQALRRFRRHRLAVASLVLLIFIVLLAFVGPLVWKYQYTDITPDNSQPPSLAHPFGTDSLGHDGFAQVLRGLQQSIKVALCIALVATTLGVVWGGISGYYRGLADSVLMRLADLILTIPAIALAAALGSTSGGAWWMIALILGGLSAPLVARAVRGVVLSLREQEFIEAARALGASDSRIILRHLVPNALAVVIVYATLLVAAGILAETALSYVGFGVQAPDTSLGLLITAAQSAVQTRPWLFYFPGLFIILIALTVNFIGDGLRDALDPRQTRQRR</sequence>
<name>A0A8J3TE89_9ACTN</name>